<evidence type="ECO:0000259" key="5">
    <source>
        <dbReference type="PROSITE" id="PS50111"/>
    </source>
</evidence>
<evidence type="ECO:0000256" key="1">
    <source>
        <dbReference type="ARBA" id="ARBA00022500"/>
    </source>
</evidence>
<evidence type="ECO:0000256" key="4">
    <source>
        <dbReference type="SAM" id="Phobius"/>
    </source>
</evidence>
<feature type="domain" description="Methyl-accepting transducer" evidence="5">
    <location>
        <begin position="230"/>
        <end position="459"/>
    </location>
</feature>
<keyword evidence="4" id="KW-0472">Membrane</keyword>
<feature type="transmembrane region" description="Helical" evidence="4">
    <location>
        <begin position="12"/>
        <end position="35"/>
    </location>
</feature>
<dbReference type="PROSITE" id="PS50111">
    <property type="entry name" value="CHEMOTAXIS_TRANSDUC_2"/>
    <property type="match status" value="1"/>
</dbReference>
<dbReference type="PANTHER" id="PTHR43531">
    <property type="entry name" value="PROTEIN ICFG"/>
    <property type="match status" value="1"/>
</dbReference>
<dbReference type="SMART" id="SM00283">
    <property type="entry name" value="MA"/>
    <property type="match status" value="1"/>
</dbReference>
<evidence type="ECO:0000313" key="7">
    <source>
        <dbReference type="Proteomes" id="UP000437748"/>
    </source>
</evidence>
<dbReference type="Gene3D" id="1.10.287.950">
    <property type="entry name" value="Methyl-accepting chemotaxis protein"/>
    <property type="match status" value="1"/>
</dbReference>
<evidence type="ECO:0000313" key="6">
    <source>
        <dbReference type="EMBL" id="KAB8037644.1"/>
    </source>
</evidence>
<comment type="caution">
    <text evidence="6">The sequence shown here is derived from an EMBL/GenBank/DDBJ whole genome shotgun (WGS) entry which is preliminary data.</text>
</comment>
<keyword evidence="4" id="KW-1133">Transmembrane helix</keyword>
<protein>
    <recommendedName>
        <fullName evidence="5">Methyl-accepting transducer domain-containing protein</fullName>
    </recommendedName>
</protein>
<dbReference type="AlphaFoldDB" id="A0A6N6VQ14"/>
<feature type="transmembrane region" description="Helical" evidence="4">
    <location>
        <begin position="190"/>
        <end position="212"/>
    </location>
</feature>
<gene>
    <name evidence="6" type="ORF">GCL60_10745</name>
</gene>
<keyword evidence="3" id="KW-0807">Transducer</keyword>
<keyword evidence="4" id="KW-0812">Transmembrane</keyword>
<dbReference type="SUPFAM" id="SSF58104">
    <property type="entry name" value="Methyl-accepting chemotaxis protein (MCP) signaling domain"/>
    <property type="match status" value="1"/>
</dbReference>
<dbReference type="OrthoDB" id="2489132at2"/>
<dbReference type="EMBL" id="WFLM01000004">
    <property type="protein sequence ID" value="KAB8037644.1"/>
    <property type="molecule type" value="Genomic_DNA"/>
</dbReference>
<dbReference type="Proteomes" id="UP000437748">
    <property type="component" value="Unassembled WGS sequence"/>
</dbReference>
<dbReference type="GO" id="GO:0004888">
    <property type="term" value="F:transmembrane signaling receptor activity"/>
    <property type="evidence" value="ECO:0007669"/>
    <property type="project" value="TreeGrafter"/>
</dbReference>
<keyword evidence="1" id="KW-0145">Chemotaxis</keyword>
<sequence>MKLFNKLSLKAKLFFFNGILVFFLITVSIVAQVGIHSSNITIEELASNESSHWLNQSLIVKSDIQALLRLAFEPYAISKGVTGAPIKDVTDSLNTFNQNLNKFAAESKFTPEEQEKYKKLVTSWQALREEANKTLENMQKGILKREEINAQIIKIEDAFLNINDILSDILAGLRKKTLTLHTSAQIKEKIYLVGLILLFVLTLLISAFSFIFSIRLNKKFKNISKELFERSNEITTVVTSLKKSSDSLGHAITEQSHSIHDTTAAINQMTSTVNNTTGNTKELYEVSKSSSEKAENGKMIMTHLVTSVETIQKSNEQLQDISEIIVQINSKTTVINDIVAKTELLSLNASIESARAGEQGKGFAVVAEEVGNLAKISGKSAKDIQDLITKSEEQVNKILEITKTRVIEVKGVTNNAQKSFDDISQNVDSLSSFIEKITMATQEQEIGIKQISSAMEQIEKSTQNIQSSIQVTSECTESLVKQGIKLDSSSKEIEILINGTH</sequence>
<accession>A0A6N6VQ14</accession>
<reference evidence="6 7" key="1">
    <citation type="submission" date="2019-10" db="EMBL/GenBank/DDBJ databases">
        <title>New species of Slilvanegrellaceae.</title>
        <authorList>
            <person name="Pitt A."/>
            <person name="Hahn M.W."/>
        </authorList>
    </citation>
    <scope>NUCLEOTIDE SEQUENCE [LARGE SCALE GENOMIC DNA]</scope>
    <source>
        <strain evidence="6 7">SP-Ram-0.45-NSY-1</strain>
    </source>
</reference>
<dbReference type="GO" id="GO:0007165">
    <property type="term" value="P:signal transduction"/>
    <property type="evidence" value="ECO:0007669"/>
    <property type="project" value="UniProtKB-KW"/>
</dbReference>
<name>A0A6N6VQ14_9BACT</name>
<comment type="similarity">
    <text evidence="2">Belongs to the methyl-accepting chemotaxis (MCP) protein family.</text>
</comment>
<evidence type="ECO:0000256" key="2">
    <source>
        <dbReference type="ARBA" id="ARBA00029447"/>
    </source>
</evidence>
<dbReference type="GO" id="GO:0005886">
    <property type="term" value="C:plasma membrane"/>
    <property type="evidence" value="ECO:0007669"/>
    <property type="project" value="TreeGrafter"/>
</dbReference>
<dbReference type="PANTHER" id="PTHR43531:SF11">
    <property type="entry name" value="METHYL-ACCEPTING CHEMOTAXIS PROTEIN 3"/>
    <property type="match status" value="1"/>
</dbReference>
<organism evidence="6 7">
    <name type="scientific">Silvanigrella paludirubra</name>
    <dbReference type="NCBI Taxonomy" id="2499159"/>
    <lineage>
        <taxon>Bacteria</taxon>
        <taxon>Pseudomonadati</taxon>
        <taxon>Bdellovibrionota</taxon>
        <taxon>Oligoflexia</taxon>
        <taxon>Silvanigrellales</taxon>
        <taxon>Silvanigrellaceae</taxon>
        <taxon>Silvanigrella</taxon>
    </lineage>
</organism>
<dbReference type="RefSeq" id="WP_153420719.1">
    <property type="nucleotide sequence ID" value="NZ_WFLM01000004.1"/>
</dbReference>
<keyword evidence="7" id="KW-1185">Reference proteome</keyword>
<dbReference type="GO" id="GO:0006935">
    <property type="term" value="P:chemotaxis"/>
    <property type="evidence" value="ECO:0007669"/>
    <property type="project" value="UniProtKB-KW"/>
</dbReference>
<evidence type="ECO:0000256" key="3">
    <source>
        <dbReference type="PROSITE-ProRule" id="PRU00284"/>
    </source>
</evidence>
<dbReference type="Pfam" id="PF00015">
    <property type="entry name" value="MCPsignal"/>
    <property type="match status" value="1"/>
</dbReference>
<proteinExistence type="inferred from homology"/>
<dbReference type="InterPro" id="IPR051310">
    <property type="entry name" value="MCP_chemotaxis"/>
</dbReference>
<dbReference type="InterPro" id="IPR004089">
    <property type="entry name" value="MCPsignal_dom"/>
</dbReference>